<organism evidence="2 3">
    <name type="scientific">Drosophila pseudoobscura pseudoobscura</name>
    <name type="common">Fruit fly</name>
    <dbReference type="NCBI Taxonomy" id="46245"/>
    <lineage>
        <taxon>Eukaryota</taxon>
        <taxon>Metazoa</taxon>
        <taxon>Ecdysozoa</taxon>
        <taxon>Arthropoda</taxon>
        <taxon>Hexapoda</taxon>
        <taxon>Insecta</taxon>
        <taxon>Pterygota</taxon>
        <taxon>Neoptera</taxon>
        <taxon>Endopterygota</taxon>
        <taxon>Diptera</taxon>
        <taxon>Brachycera</taxon>
        <taxon>Muscomorpha</taxon>
        <taxon>Ephydroidea</taxon>
        <taxon>Drosophilidae</taxon>
        <taxon>Drosophila</taxon>
        <taxon>Sophophora</taxon>
    </lineage>
</organism>
<dbReference type="InParanoid" id="A0A6I8WBP2"/>
<sequence>MVNALLLVGSADPVRTSLPLLWGGAESLQPLLSGCLANGLEAVGWRGKGVDACAACTLIIHPLAALSTLLQPERTGSRLRFRRRQSQRHSHSRNERAQCDLRDLLGAVSDDGPDPGRELRSRIPRGVPGTLACGVSGVPVESRTCPICRSDDTVYLQLYLDFEEPPPSQNQSQGQSGSADSGIESVESGTEYSGIMREYENLLYETGVYREEIEYLNERIETLMLRNSQLKAKLEMSSDSD</sequence>
<dbReference type="RefSeq" id="XP_033240821.1">
    <property type="nucleotide sequence ID" value="XM_033384930.1"/>
</dbReference>
<feature type="compositionally biased region" description="Basic residues" evidence="1">
    <location>
        <begin position="77"/>
        <end position="91"/>
    </location>
</feature>
<feature type="region of interest" description="Disordered" evidence="1">
    <location>
        <begin position="103"/>
        <end position="123"/>
    </location>
</feature>
<evidence type="ECO:0000313" key="2">
    <source>
        <dbReference type="Proteomes" id="UP000001819"/>
    </source>
</evidence>
<proteinExistence type="predicted"/>
<gene>
    <name evidence="3" type="primary">LOC4815428</name>
</gene>
<dbReference type="Bgee" id="FBgn0078118">
    <property type="expression patterns" value="Expressed in insect adult head and 2 other cell types or tissues"/>
</dbReference>
<dbReference type="Proteomes" id="UP000001819">
    <property type="component" value="Chromosome X"/>
</dbReference>
<feature type="compositionally biased region" description="Low complexity" evidence="1">
    <location>
        <begin position="169"/>
        <end position="178"/>
    </location>
</feature>
<evidence type="ECO:0000313" key="3">
    <source>
        <dbReference type="RefSeq" id="XP_033240821.1"/>
    </source>
</evidence>
<dbReference type="AlphaFoldDB" id="A0A6I8WBP2"/>
<evidence type="ECO:0000256" key="1">
    <source>
        <dbReference type="SAM" id="MobiDB-lite"/>
    </source>
</evidence>
<feature type="region of interest" description="Disordered" evidence="1">
    <location>
        <begin position="163"/>
        <end position="188"/>
    </location>
</feature>
<accession>A0A6I8WBP2</accession>
<protein>
    <submittedName>
        <fullName evidence="3">Uncharacterized protein isoform X1</fullName>
    </submittedName>
</protein>
<keyword evidence="2" id="KW-1185">Reference proteome</keyword>
<dbReference type="ExpressionAtlas" id="A0A6I8WBP2">
    <property type="expression patterns" value="baseline"/>
</dbReference>
<name>A0A6I8WBP2_DROPS</name>
<feature type="region of interest" description="Disordered" evidence="1">
    <location>
        <begin position="77"/>
        <end position="96"/>
    </location>
</feature>
<reference evidence="3" key="1">
    <citation type="submission" date="2025-08" db="UniProtKB">
        <authorList>
            <consortium name="RefSeq"/>
        </authorList>
    </citation>
    <scope>IDENTIFICATION</scope>
    <source>
        <strain evidence="3">MV-25-SWS-2005</strain>
        <tissue evidence="3">Whole body</tissue>
    </source>
</reference>